<comment type="caution">
    <text evidence="2">The sequence shown here is derived from an EMBL/GenBank/DDBJ whole genome shotgun (WGS) entry which is preliminary data.</text>
</comment>
<evidence type="ECO:0000256" key="1">
    <source>
        <dbReference type="SAM" id="MobiDB-lite"/>
    </source>
</evidence>
<sequence>MFHPVPNACGDGLDQGEMVQEKRRRENSEIRKGPGRISFEGKKEDHLEEKKTRRSSGGRKRLFQQPCLQCRDVKLKGRNIVRGSKGKIFEHLHVTSLNIRLNCRIPPRIFLLEMRKFGFSNFTVGRSEV</sequence>
<keyword evidence="3" id="KW-1185">Reference proteome</keyword>
<dbReference type="AlphaFoldDB" id="A0ABD2MHV5"/>
<reference evidence="2 3" key="1">
    <citation type="journal article" date="2021" name="BMC Biol.">
        <title>Horizontally acquired antibacterial genes associated with adaptive radiation of ladybird beetles.</title>
        <authorList>
            <person name="Li H.S."/>
            <person name="Tang X.F."/>
            <person name="Huang Y.H."/>
            <person name="Xu Z.Y."/>
            <person name="Chen M.L."/>
            <person name="Du X.Y."/>
            <person name="Qiu B.Y."/>
            <person name="Chen P.T."/>
            <person name="Zhang W."/>
            <person name="Slipinski A."/>
            <person name="Escalona H.E."/>
            <person name="Waterhouse R.M."/>
            <person name="Zwick A."/>
            <person name="Pang H."/>
        </authorList>
    </citation>
    <scope>NUCLEOTIDE SEQUENCE [LARGE SCALE GENOMIC DNA]</scope>
    <source>
        <strain evidence="2">SYSU2018</strain>
    </source>
</reference>
<dbReference type="Proteomes" id="UP001516400">
    <property type="component" value="Unassembled WGS sequence"/>
</dbReference>
<name>A0ABD2MHV5_9CUCU</name>
<evidence type="ECO:0000313" key="3">
    <source>
        <dbReference type="Proteomes" id="UP001516400"/>
    </source>
</evidence>
<feature type="compositionally biased region" description="Basic and acidic residues" evidence="1">
    <location>
        <begin position="39"/>
        <end position="51"/>
    </location>
</feature>
<feature type="compositionally biased region" description="Basic and acidic residues" evidence="1">
    <location>
        <begin position="19"/>
        <end position="32"/>
    </location>
</feature>
<organism evidence="2 3">
    <name type="scientific">Cryptolaemus montrouzieri</name>
    <dbReference type="NCBI Taxonomy" id="559131"/>
    <lineage>
        <taxon>Eukaryota</taxon>
        <taxon>Metazoa</taxon>
        <taxon>Ecdysozoa</taxon>
        <taxon>Arthropoda</taxon>
        <taxon>Hexapoda</taxon>
        <taxon>Insecta</taxon>
        <taxon>Pterygota</taxon>
        <taxon>Neoptera</taxon>
        <taxon>Endopterygota</taxon>
        <taxon>Coleoptera</taxon>
        <taxon>Polyphaga</taxon>
        <taxon>Cucujiformia</taxon>
        <taxon>Coccinelloidea</taxon>
        <taxon>Coccinellidae</taxon>
        <taxon>Scymninae</taxon>
        <taxon>Scymnini</taxon>
        <taxon>Cryptolaemus</taxon>
    </lineage>
</organism>
<evidence type="ECO:0000313" key="2">
    <source>
        <dbReference type="EMBL" id="KAL3265797.1"/>
    </source>
</evidence>
<feature type="region of interest" description="Disordered" evidence="1">
    <location>
        <begin position="1"/>
        <end position="59"/>
    </location>
</feature>
<protein>
    <submittedName>
        <fullName evidence="2">Uncharacterized protein</fullName>
    </submittedName>
</protein>
<proteinExistence type="predicted"/>
<dbReference type="EMBL" id="JABFTP020000001">
    <property type="protein sequence ID" value="KAL3265797.1"/>
    <property type="molecule type" value="Genomic_DNA"/>
</dbReference>
<gene>
    <name evidence="2" type="ORF">HHI36_009995</name>
</gene>
<accession>A0ABD2MHV5</accession>